<evidence type="ECO:0000313" key="1">
    <source>
        <dbReference type="EnsemblPlants" id="Zm00001eb085900_P001"/>
    </source>
</evidence>
<reference evidence="2" key="1">
    <citation type="submission" date="2015-12" db="EMBL/GenBank/DDBJ databases">
        <title>Update maize B73 reference genome by single molecule sequencing technologies.</title>
        <authorList>
            <consortium name="Maize Genome Sequencing Project"/>
            <person name="Ware D."/>
        </authorList>
    </citation>
    <scope>NUCLEOTIDE SEQUENCE [LARGE SCALE GENOMIC DNA]</scope>
    <source>
        <strain evidence="2">cv. B73</strain>
    </source>
</reference>
<sequence length="271" mass="29685">MCHATVIEGGFLHLPPSACLDIRAFYLCLSSCSATTPMELTLAYHPAIRSTTQGLNDRALPPATPTKVTLHHVAVDPYASADRVAAAEGARFEVLAAAGEEVAAEGIFSTRREGVARGVRRALASPEVCVVEVVVLMEGGVLMQDRAHAAGRGQMRCGTTRLEGIPEEDATTGLYGWCHCECDNDEWEVVGDAEEEEQEVEMETVWWVMEGRVDRVPRHWPPRHGHALPAEARLLVTVGAFTVSVWGHWGIARGRRRRGHGRARRPHCILN</sequence>
<organism evidence="1 2">
    <name type="scientific">Zea mays</name>
    <name type="common">Maize</name>
    <dbReference type="NCBI Taxonomy" id="4577"/>
    <lineage>
        <taxon>Eukaryota</taxon>
        <taxon>Viridiplantae</taxon>
        <taxon>Streptophyta</taxon>
        <taxon>Embryophyta</taxon>
        <taxon>Tracheophyta</taxon>
        <taxon>Spermatophyta</taxon>
        <taxon>Magnoliopsida</taxon>
        <taxon>Liliopsida</taxon>
        <taxon>Poales</taxon>
        <taxon>Poaceae</taxon>
        <taxon>PACMAD clade</taxon>
        <taxon>Panicoideae</taxon>
        <taxon>Andropogonodae</taxon>
        <taxon>Andropogoneae</taxon>
        <taxon>Tripsacinae</taxon>
        <taxon>Zea</taxon>
    </lineage>
</organism>
<dbReference type="AlphaFoldDB" id="A0A804MHJ3"/>
<dbReference type="PANTHER" id="PTHR37244:SF1">
    <property type="entry name" value="NADP-SPECIFIC GLUTAMATE DEHYDROGENASE"/>
    <property type="match status" value="1"/>
</dbReference>
<accession>A0A804MHJ3</accession>
<name>A0A804MHJ3_MAIZE</name>
<keyword evidence="2" id="KW-1185">Reference proteome</keyword>
<evidence type="ECO:0000313" key="2">
    <source>
        <dbReference type="Proteomes" id="UP000007305"/>
    </source>
</evidence>
<dbReference type="PANTHER" id="PTHR37244">
    <property type="entry name" value="NADP-SPECIFIC GLUTAMATE DEHYDROGENASE"/>
    <property type="match status" value="1"/>
</dbReference>
<proteinExistence type="predicted"/>
<dbReference type="Proteomes" id="UP000007305">
    <property type="component" value="Chromosome 2"/>
</dbReference>
<protein>
    <submittedName>
        <fullName evidence="1">Uncharacterized protein</fullName>
    </submittedName>
</protein>
<dbReference type="InParanoid" id="A0A804MHJ3"/>
<reference evidence="1" key="3">
    <citation type="submission" date="2021-05" db="UniProtKB">
        <authorList>
            <consortium name="EnsemblPlants"/>
        </authorList>
    </citation>
    <scope>IDENTIFICATION</scope>
    <source>
        <strain evidence="1">cv. B73</strain>
    </source>
</reference>
<reference evidence="1" key="2">
    <citation type="submission" date="2019-07" db="EMBL/GenBank/DDBJ databases">
        <authorList>
            <person name="Seetharam A."/>
            <person name="Woodhouse M."/>
            <person name="Cannon E."/>
        </authorList>
    </citation>
    <scope>NUCLEOTIDE SEQUENCE [LARGE SCALE GENOMIC DNA]</scope>
    <source>
        <strain evidence="1">cv. B73</strain>
    </source>
</reference>
<dbReference type="EnsemblPlants" id="Zm00001eb085900_T001">
    <property type="protein sequence ID" value="Zm00001eb085900_P001"/>
    <property type="gene ID" value="Zm00001eb085900"/>
</dbReference>
<dbReference type="Gramene" id="Zm00001eb085900_T001">
    <property type="protein sequence ID" value="Zm00001eb085900_P001"/>
    <property type="gene ID" value="Zm00001eb085900"/>
</dbReference>